<dbReference type="SUPFAM" id="SSF55874">
    <property type="entry name" value="ATPase domain of HSP90 chaperone/DNA topoisomerase II/histidine kinase"/>
    <property type="match status" value="1"/>
</dbReference>
<evidence type="ECO:0000313" key="1">
    <source>
        <dbReference type="EMBL" id="SPD74021.1"/>
    </source>
</evidence>
<protein>
    <submittedName>
        <fullName evidence="1">Uncharacterized protein</fullName>
    </submittedName>
</protein>
<gene>
    <name evidence="1" type="ORF">PITCH_A2030165</name>
</gene>
<dbReference type="AlphaFoldDB" id="A0A445MXE2"/>
<name>A0A445MXE2_9BACT</name>
<organism evidence="1">
    <name type="scientific">uncultured Desulfobacterium sp</name>
    <dbReference type="NCBI Taxonomy" id="201089"/>
    <lineage>
        <taxon>Bacteria</taxon>
        <taxon>Pseudomonadati</taxon>
        <taxon>Thermodesulfobacteriota</taxon>
        <taxon>Desulfobacteria</taxon>
        <taxon>Desulfobacterales</taxon>
        <taxon>Desulfobacteriaceae</taxon>
        <taxon>Desulfobacterium</taxon>
        <taxon>environmental samples</taxon>
    </lineage>
</organism>
<dbReference type="InterPro" id="IPR036890">
    <property type="entry name" value="HATPase_C_sf"/>
</dbReference>
<sequence>MQKAEEIRRDIRIWFYVRDTGIGIAWDKQGKIMEGFSPVDRSTTKQPKCMILLVASSEDG</sequence>
<proteinExistence type="predicted"/>
<reference evidence="1" key="1">
    <citation type="submission" date="2018-01" db="EMBL/GenBank/DDBJ databases">
        <authorList>
            <person name="Regsiter A."/>
            <person name="William W."/>
        </authorList>
    </citation>
    <scope>NUCLEOTIDE SEQUENCE</scope>
    <source>
        <strain evidence="1">TRIP AH-1</strain>
    </source>
</reference>
<dbReference type="EMBL" id="OJIN01000117">
    <property type="protein sequence ID" value="SPD74021.1"/>
    <property type="molecule type" value="Genomic_DNA"/>
</dbReference>
<accession>A0A445MXE2</accession>
<dbReference type="Gene3D" id="3.30.565.10">
    <property type="entry name" value="Histidine kinase-like ATPase, C-terminal domain"/>
    <property type="match status" value="1"/>
</dbReference>